<dbReference type="AlphaFoldDB" id="A0A816UGY8"/>
<dbReference type="PANTHER" id="PTHR10465:SF0">
    <property type="entry name" value="SARCALUMENIN"/>
    <property type="match status" value="1"/>
</dbReference>
<organism evidence="9 11">
    <name type="scientific">Rotaria magnacalcarata</name>
    <dbReference type="NCBI Taxonomy" id="392030"/>
    <lineage>
        <taxon>Eukaryota</taxon>
        <taxon>Metazoa</taxon>
        <taxon>Spiralia</taxon>
        <taxon>Gnathifera</taxon>
        <taxon>Rotifera</taxon>
        <taxon>Eurotatoria</taxon>
        <taxon>Bdelloidea</taxon>
        <taxon>Philodinida</taxon>
        <taxon>Philodinidae</taxon>
        <taxon>Rotaria</taxon>
    </lineage>
</organism>
<keyword evidence="5" id="KW-0472">Membrane</keyword>
<proteinExistence type="predicted"/>
<evidence type="ECO:0000313" key="10">
    <source>
        <dbReference type="EMBL" id="CAF4101620.1"/>
    </source>
</evidence>
<protein>
    <recommendedName>
        <fullName evidence="8">Dynamin N-terminal domain-containing protein</fullName>
    </recommendedName>
</protein>
<dbReference type="GO" id="GO:0005741">
    <property type="term" value="C:mitochondrial outer membrane"/>
    <property type="evidence" value="ECO:0007669"/>
    <property type="project" value="TreeGrafter"/>
</dbReference>
<comment type="caution">
    <text evidence="9">The sequence shown here is derived from an EMBL/GenBank/DDBJ whole genome shotgun (WGS) entry which is preliminary data.</text>
</comment>
<keyword evidence="2" id="KW-0547">Nucleotide-binding</keyword>
<dbReference type="InterPro" id="IPR027417">
    <property type="entry name" value="P-loop_NTPase"/>
</dbReference>
<evidence type="ECO:0000313" key="11">
    <source>
        <dbReference type="Proteomes" id="UP000663856"/>
    </source>
</evidence>
<dbReference type="GO" id="GO:0003924">
    <property type="term" value="F:GTPase activity"/>
    <property type="evidence" value="ECO:0007669"/>
    <property type="project" value="InterPro"/>
</dbReference>
<evidence type="ECO:0000256" key="3">
    <source>
        <dbReference type="ARBA" id="ARBA00022801"/>
    </source>
</evidence>
<comment type="subcellular location">
    <subcellularLocation>
        <location evidence="1">Membrane</location>
    </subcellularLocation>
</comment>
<evidence type="ECO:0000256" key="2">
    <source>
        <dbReference type="ARBA" id="ARBA00022741"/>
    </source>
</evidence>
<dbReference type="PANTHER" id="PTHR10465">
    <property type="entry name" value="TRANSMEMBRANE GTPASE FZO1"/>
    <property type="match status" value="1"/>
</dbReference>
<gene>
    <name evidence="10" type="ORF">OVN521_LOCUS20916</name>
    <name evidence="9" type="ORF">WKI299_LOCUS20452</name>
</gene>
<keyword evidence="4" id="KW-0342">GTP-binding</keyword>
<dbReference type="GO" id="GO:0051646">
    <property type="term" value="P:mitochondrion localization"/>
    <property type="evidence" value="ECO:0007669"/>
    <property type="project" value="TreeGrafter"/>
</dbReference>
<feature type="region of interest" description="Disordered" evidence="7">
    <location>
        <begin position="1"/>
        <end position="79"/>
    </location>
</feature>
<dbReference type="GO" id="GO:0005525">
    <property type="term" value="F:GTP binding"/>
    <property type="evidence" value="ECO:0007669"/>
    <property type="project" value="UniProtKB-KW"/>
</dbReference>
<dbReference type="Proteomes" id="UP000663866">
    <property type="component" value="Unassembled WGS sequence"/>
</dbReference>
<dbReference type="GO" id="GO:0008053">
    <property type="term" value="P:mitochondrial fusion"/>
    <property type="evidence" value="ECO:0007669"/>
    <property type="project" value="TreeGrafter"/>
</dbReference>
<feature type="domain" description="Dynamin N-terminal" evidence="8">
    <location>
        <begin position="294"/>
        <end position="510"/>
    </location>
</feature>
<dbReference type="InterPro" id="IPR027094">
    <property type="entry name" value="Mitofusin_fam"/>
</dbReference>
<reference evidence="9" key="1">
    <citation type="submission" date="2021-02" db="EMBL/GenBank/DDBJ databases">
        <authorList>
            <person name="Nowell W R."/>
        </authorList>
    </citation>
    <scope>NUCLEOTIDE SEQUENCE</scope>
</reference>
<feature type="coiled-coil region" evidence="6">
    <location>
        <begin position="358"/>
        <end position="389"/>
    </location>
</feature>
<feature type="compositionally biased region" description="Basic and acidic residues" evidence="7">
    <location>
        <begin position="8"/>
        <end position="21"/>
    </location>
</feature>
<evidence type="ECO:0000256" key="6">
    <source>
        <dbReference type="SAM" id="Coils"/>
    </source>
</evidence>
<feature type="compositionally biased region" description="Polar residues" evidence="7">
    <location>
        <begin position="64"/>
        <end position="74"/>
    </location>
</feature>
<dbReference type="Proteomes" id="UP000663856">
    <property type="component" value="Unassembled WGS sequence"/>
</dbReference>
<evidence type="ECO:0000313" key="9">
    <source>
        <dbReference type="EMBL" id="CAF2102264.1"/>
    </source>
</evidence>
<dbReference type="SUPFAM" id="SSF52540">
    <property type="entry name" value="P-loop containing nucleoside triphosphate hydrolases"/>
    <property type="match status" value="1"/>
</dbReference>
<accession>A0A816UGY8</accession>
<name>A0A816UGY8_9BILA</name>
<dbReference type="EMBL" id="CAJOBG010004231">
    <property type="protein sequence ID" value="CAF4101620.1"/>
    <property type="molecule type" value="Genomic_DNA"/>
</dbReference>
<evidence type="ECO:0000256" key="4">
    <source>
        <dbReference type="ARBA" id="ARBA00023134"/>
    </source>
</evidence>
<keyword evidence="3" id="KW-0378">Hydrolase</keyword>
<keyword evidence="6" id="KW-0175">Coiled coil</keyword>
<evidence type="ECO:0000256" key="7">
    <source>
        <dbReference type="SAM" id="MobiDB-lite"/>
    </source>
</evidence>
<evidence type="ECO:0000256" key="5">
    <source>
        <dbReference type="ARBA" id="ARBA00023136"/>
    </source>
</evidence>
<keyword evidence="12" id="KW-1185">Reference proteome</keyword>
<dbReference type="InterPro" id="IPR045063">
    <property type="entry name" value="Dynamin_N"/>
</dbReference>
<evidence type="ECO:0000259" key="8">
    <source>
        <dbReference type="Pfam" id="PF00350"/>
    </source>
</evidence>
<evidence type="ECO:0000256" key="1">
    <source>
        <dbReference type="ARBA" id="ARBA00004370"/>
    </source>
</evidence>
<dbReference type="Pfam" id="PF00350">
    <property type="entry name" value="Dynamin_N"/>
    <property type="match status" value="1"/>
</dbReference>
<dbReference type="Gene3D" id="3.40.50.300">
    <property type="entry name" value="P-loop containing nucleotide triphosphate hydrolases"/>
    <property type="match status" value="1"/>
</dbReference>
<feature type="compositionally biased region" description="Polar residues" evidence="7">
    <location>
        <begin position="39"/>
        <end position="54"/>
    </location>
</feature>
<dbReference type="EMBL" id="CAJNRF010008524">
    <property type="protein sequence ID" value="CAF2102264.1"/>
    <property type="molecule type" value="Genomic_DNA"/>
</dbReference>
<sequence length="870" mass="101263">MSIKTPFRKSDDPPDLPRKENSVPFSTERYKAPLPTPPNRNVNDDLSNASQRSVRNMMVPEPPSQSEHSSTLSATDDPRRDSFVANWQSSTFSLLKRNLKTNIGQPMAHSSVAQASYERGAQASVISVNQIEADKIETRNIIANYGVEPFEMLHLVDIWLQQLLDEFCEQRDHFKHKLKEKWLNQELTQLKYDNNDRVRKIHAAYVELEKARDEVFSRESFNELHSYLRNADENATDEMKEKFNSLVENYFKTLQHLQFIDKETKATSNDYYIGDLKKYLSKLKELNDKESHTICIVGLEKAGKSTFINALLGFELLPTASERCTQLRTVLKPPIEDDDQRLFATVKFYDDQEFRMFFDKMTKKTDESQEQLEQRKKEVSQEREMLKAKFPEECFYLGGSSDMQRERAVIIRKLHEYITGELYVNIIKEIAIYTDKLPGKNYELLDVPGFDSPIKEHREAGLKAVKTADAFLFLTNGQQPSLTEPQICLLREIQENQYEAMERAFGIITKLDLCQTAEKYQEHYAKAANELFSKDFKQEHIYVACPRIQILDPNCEEFRVIEHKLRNFGEELEHGFEQSKRGLKHFIECELPKTHLKQLVDLGRMRLARSVLDRLEQIKEKQLLPENLTKMSIDEYIKEYNIEKWDHIYNKDIFVPAFTKVNVWHTTIITKQRSQFIDGVKQKFFSSFMDHTKELIERKHPIEQLIYETRGYSKVQLNTHPIDNAERESLSVELEKIVDKTSDILAEYFFHEYICEFENILNEVCPQLRDLYRAKLTMEKCKNETHALILRVCRPIIMASLRYSHSDLEPKRDAISYLISIAPIVAFNIANSLDRDGTSGALGKEIYEAAESLAAKNTPSAAIIKALFKK</sequence>
<evidence type="ECO:0000313" key="12">
    <source>
        <dbReference type="Proteomes" id="UP000663866"/>
    </source>
</evidence>